<dbReference type="STRING" id="6689.A0A423SJ75"/>
<dbReference type="Proteomes" id="UP000283509">
    <property type="component" value="Unassembled WGS sequence"/>
</dbReference>
<dbReference type="Pfam" id="PF00106">
    <property type="entry name" value="adh_short"/>
    <property type="match status" value="1"/>
</dbReference>
<dbReference type="PRINTS" id="PR00081">
    <property type="entry name" value="GDHRDH"/>
</dbReference>
<evidence type="ECO:0000313" key="3">
    <source>
        <dbReference type="Proteomes" id="UP000283509"/>
    </source>
</evidence>
<dbReference type="InterPro" id="IPR002347">
    <property type="entry name" value="SDR_fam"/>
</dbReference>
<dbReference type="GO" id="GO:0016491">
    <property type="term" value="F:oxidoreductase activity"/>
    <property type="evidence" value="ECO:0007669"/>
    <property type="project" value="UniProtKB-KW"/>
</dbReference>
<proteinExistence type="predicted"/>
<dbReference type="PANTHER" id="PTHR43157:SF31">
    <property type="entry name" value="PHOSPHATIDYLINOSITOL-GLYCAN BIOSYNTHESIS CLASS F PROTEIN"/>
    <property type="match status" value="1"/>
</dbReference>
<sequence length="324" mass="36220">MWKTVWNYILLYALGAWYLLKELISSHKKPSGILNQSGRVAIVTGGGRGIGLETVQQFLELDMTVVIGGRNVPELEKAVSKVRGSNKDLGKVICLDLDLSSLTSVRRFAEAFKALRLPLHVLVNNAGVMFWPQEVTEDGFEYHWCVNHLGHFLLTHLLWPVLKASSTPDKPARVVNLSSSTHYIGSINFEDINSKIYYNAQAAYNQSKLAQVMFTKELDERIRAAGENIIVNAVHPGVVATELFQHVAWAHYFPWLVRAFLKTPRQGSDTVVHVALSQLALDGGHYYENCTKTPPAAAVRKPSDLRHLWEISCQQCKIVDFGGL</sequence>
<comment type="caution">
    <text evidence="2">The sequence shown here is derived from an EMBL/GenBank/DDBJ whole genome shotgun (WGS) entry which is preliminary data.</text>
</comment>
<dbReference type="PANTHER" id="PTHR43157">
    <property type="entry name" value="PHOSPHATIDYLINOSITOL-GLYCAN BIOSYNTHESIS CLASS F PROTEIN-RELATED"/>
    <property type="match status" value="1"/>
</dbReference>
<dbReference type="EMBL" id="QCYY01003295">
    <property type="protein sequence ID" value="ROT64231.1"/>
    <property type="molecule type" value="Genomic_DNA"/>
</dbReference>
<dbReference type="AlphaFoldDB" id="A0A423SJ75"/>
<reference evidence="2 3" key="2">
    <citation type="submission" date="2019-01" db="EMBL/GenBank/DDBJ databases">
        <title>The decoding of complex shrimp genome reveals the adaptation for benthos swimmer, frequently molting mechanism and breeding impact on genome.</title>
        <authorList>
            <person name="Sun Y."/>
            <person name="Gao Y."/>
            <person name="Yu Y."/>
        </authorList>
    </citation>
    <scope>NUCLEOTIDE SEQUENCE [LARGE SCALE GENOMIC DNA]</scope>
    <source>
        <tissue evidence="2">Muscle</tissue>
    </source>
</reference>
<evidence type="ECO:0000313" key="2">
    <source>
        <dbReference type="EMBL" id="ROT64231.1"/>
    </source>
</evidence>
<dbReference type="SUPFAM" id="SSF51735">
    <property type="entry name" value="NAD(P)-binding Rossmann-fold domains"/>
    <property type="match status" value="1"/>
</dbReference>
<keyword evidence="1" id="KW-0560">Oxidoreductase</keyword>
<dbReference type="Gene3D" id="3.40.50.720">
    <property type="entry name" value="NAD(P)-binding Rossmann-like Domain"/>
    <property type="match status" value="1"/>
</dbReference>
<gene>
    <name evidence="2" type="ORF">C7M84_017856</name>
</gene>
<dbReference type="CDD" id="cd05327">
    <property type="entry name" value="retinol-DH_like_SDR_c_like"/>
    <property type="match status" value="1"/>
</dbReference>
<reference evidence="2 3" key="1">
    <citation type="submission" date="2018-04" db="EMBL/GenBank/DDBJ databases">
        <authorList>
            <person name="Zhang X."/>
            <person name="Yuan J."/>
            <person name="Li F."/>
            <person name="Xiang J."/>
        </authorList>
    </citation>
    <scope>NUCLEOTIDE SEQUENCE [LARGE SCALE GENOMIC DNA]</scope>
    <source>
        <tissue evidence="2">Muscle</tissue>
    </source>
</reference>
<protein>
    <submittedName>
        <fullName evidence="2">Dehydrogenase/reductase</fullName>
    </submittedName>
</protein>
<organism evidence="2 3">
    <name type="scientific">Penaeus vannamei</name>
    <name type="common">Whiteleg shrimp</name>
    <name type="synonym">Litopenaeus vannamei</name>
    <dbReference type="NCBI Taxonomy" id="6689"/>
    <lineage>
        <taxon>Eukaryota</taxon>
        <taxon>Metazoa</taxon>
        <taxon>Ecdysozoa</taxon>
        <taxon>Arthropoda</taxon>
        <taxon>Crustacea</taxon>
        <taxon>Multicrustacea</taxon>
        <taxon>Malacostraca</taxon>
        <taxon>Eumalacostraca</taxon>
        <taxon>Eucarida</taxon>
        <taxon>Decapoda</taxon>
        <taxon>Dendrobranchiata</taxon>
        <taxon>Penaeoidea</taxon>
        <taxon>Penaeidae</taxon>
        <taxon>Penaeus</taxon>
    </lineage>
</organism>
<evidence type="ECO:0000256" key="1">
    <source>
        <dbReference type="ARBA" id="ARBA00023002"/>
    </source>
</evidence>
<dbReference type="InterPro" id="IPR036291">
    <property type="entry name" value="NAD(P)-bd_dom_sf"/>
</dbReference>
<accession>A0A423SJ75</accession>
<name>A0A423SJ75_PENVA</name>
<dbReference type="OrthoDB" id="191139at2759"/>
<keyword evidence="3" id="KW-1185">Reference proteome</keyword>